<name>G4CF06_9NEIS</name>
<dbReference type="PATRIC" id="fig|1032488.3.peg.181"/>
<dbReference type="EMBL" id="AGAY01000007">
    <property type="protein sequence ID" value="EGY53544.1"/>
    <property type="molecule type" value="Genomic_DNA"/>
</dbReference>
<dbReference type="STRING" id="1032488.HMPREF9371_0195"/>
<protein>
    <submittedName>
        <fullName evidence="1">Uncharacterized protein</fullName>
    </submittedName>
</protein>
<reference evidence="1 2" key="1">
    <citation type="submission" date="2011-05" db="EMBL/GenBank/DDBJ databases">
        <authorList>
            <person name="Muzny D."/>
            <person name="Qin X."/>
            <person name="Deng J."/>
            <person name="Jiang H."/>
            <person name="Liu Y."/>
            <person name="Qu J."/>
            <person name="Song X.-Z."/>
            <person name="Zhang L."/>
            <person name="Thornton R."/>
            <person name="Coyle M."/>
            <person name="Francisco L."/>
            <person name="Jackson L."/>
            <person name="Javaid M."/>
            <person name="Korchina V."/>
            <person name="Kovar C."/>
            <person name="Mata R."/>
            <person name="Mathew T."/>
            <person name="Ngo R."/>
            <person name="Nguyen L."/>
            <person name="Nguyen N."/>
            <person name="Okwuonu G."/>
            <person name="Ongeri F."/>
            <person name="Pham C."/>
            <person name="Simmons D."/>
            <person name="Wilczek-Boney K."/>
            <person name="Hale W."/>
            <person name="Jakkamsetti A."/>
            <person name="Pham P."/>
            <person name="Ruth R."/>
            <person name="San Lucas F."/>
            <person name="Warren J."/>
            <person name="Zhang J."/>
            <person name="Zhao Z."/>
            <person name="Zhou C."/>
            <person name="Zhu D."/>
            <person name="Lee S."/>
            <person name="Bess C."/>
            <person name="Blankenburg K."/>
            <person name="Forbes L."/>
            <person name="Fu Q."/>
            <person name="Gubbala S."/>
            <person name="Hirani K."/>
            <person name="Jayaseelan J.C."/>
            <person name="Lara F."/>
            <person name="Munidasa M."/>
            <person name="Palculict T."/>
            <person name="Patil S."/>
            <person name="Pu L.-L."/>
            <person name="Saada N."/>
            <person name="Tang L."/>
            <person name="Weissenberger G."/>
            <person name="Zhu Y."/>
            <person name="Hemphill L."/>
            <person name="Shang Y."/>
            <person name="Youmans B."/>
            <person name="Ayvaz T."/>
            <person name="Ross M."/>
            <person name="Santibanez J."/>
            <person name="Aqrawi P."/>
            <person name="Gross S."/>
            <person name="Joshi V."/>
            <person name="Fowler G."/>
            <person name="Nazareth L."/>
            <person name="Reid J."/>
            <person name="Worley K."/>
            <person name="Petrosino J."/>
            <person name="Highlander S."/>
            <person name="Gibbs R."/>
        </authorList>
    </citation>
    <scope>NUCLEOTIDE SEQUENCE [LARGE SCALE GENOMIC DNA]</scope>
    <source>
        <strain evidence="1 2">871</strain>
    </source>
</reference>
<dbReference type="AlphaFoldDB" id="G4CF06"/>
<sequence length="42" mass="4488">MPSQSSRGYLKTSLSGSPCLINGLIRILLASSSLPTQPKEKK</sequence>
<gene>
    <name evidence="1" type="ORF">HMPREF9371_0195</name>
</gene>
<accession>G4CF06</accession>
<dbReference type="HOGENOM" id="CLU_3254569_0_0_4"/>
<proteinExistence type="predicted"/>
<evidence type="ECO:0000313" key="1">
    <source>
        <dbReference type="EMBL" id="EGY53544.1"/>
    </source>
</evidence>
<keyword evidence="2" id="KW-1185">Reference proteome</keyword>
<comment type="caution">
    <text evidence="1">The sequence shown here is derived from an EMBL/GenBank/DDBJ whole genome shotgun (WGS) entry which is preliminary data.</text>
</comment>
<evidence type="ECO:0000313" key="2">
    <source>
        <dbReference type="Proteomes" id="UP000003019"/>
    </source>
</evidence>
<organism evidence="1 2">
    <name type="scientific">Neisseria shayeganii 871</name>
    <dbReference type="NCBI Taxonomy" id="1032488"/>
    <lineage>
        <taxon>Bacteria</taxon>
        <taxon>Pseudomonadati</taxon>
        <taxon>Pseudomonadota</taxon>
        <taxon>Betaproteobacteria</taxon>
        <taxon>Neisseriales</taxon>
        <taxon>Neisseriaceae</taxon>
        <taxon>Neisseria</taxon>
    </lineage>
</organism>
<dbReference type="Proteomes" id="UP000003019">
    <property type="component" value="Unassembled WGS sequence"/>
</dbReference>